<evidence type="ECO:0000256" key="1">
    <source>
        <dbReference type="ARBA" id="ARBA00002190"/>
    </source>
</evidence>
<evidence type="ECO:0000256" key="5">
    <source>
        <dbReference type="ARBA" id="ARBA00022692"/>
    </source>
</evidence>
<evidence type="ECO:0000256" key="8">
    <source>
        <dbReference type="ARBA" id="ARBA00023136"/>
    </source>
</evidence>
<dbReference type="CDD" id="cd06261">
    <property type="entry name" value="TM_PBP2"/>
    <property type="match status" value="1"/>
</dbReference>
<gene>
    <name evidence="13" type="ORF">GCM10009825_12050</name>
</gene>
<comment type="similarity">
    <text evidence="3 10">Belongs to the transposase mutator family.</text>
</comment>
<keyword evidence="9 10" id="KW-0233">DNA recombination</keyword>
<feature type="domain" description="ABC transmembrane type-1" evidence="12">
    <location>
        <begin position="1"/>
        <end position="287"/>
    </location>
</feature>
<dbReference type="Proteomes" id="UP001500102">
    <property type="component" value="Unassembled WGS sequence"/>
</dbReference>
<dbReference type="EMBL" id="BAAAQB010000013">
    <property type="protein sequence ID" value="GAA2130802.1"/>
    <property type="molecule type" value="Genomic_DNA"/>
</dbReference>
<name>A0ABP5KE03_9MICC</name>
<keyword evidence="6 11" id="KW-1133">Transmembrane helix</keyword>
<evidence type="ECO:0000256" key="10">
    <source>
        <dbReference type="RuleBase" id="RU365089"/>
    </source>
</evidence>
<reference evidence="14" key="1">
    <citation type="journal article" date="2019" name="Int. J. Syst. Evol. Microbiol.">
        <title>The Global Catalogue of Microorganisms (GCM) 10K type strain sequencing project: providing services to taxonomists for standard genome sequencing and annotation.</title>
        <authorList>
            <consortium name="The Broad Institute Genomics Platform"/>
            <consortium name="The Broad Institute Genome Sequencing Center for Infectious Disease"/>
            <person name="Wu L."/>
            <person name="Ma J."/>
        </authorList>
    </citation>
    <scope>NUCLEOTIDE SEQUENCE [LARGE SCALE GENOMIC DNA]</scope>
    <source>
        <strain evidence="14">JCM 15921</strain>
    </source>
</reference>
<dbReference type="PANTHER" id="PTHR33217:SF8">
    <property type="entry name" value="MUTATOR FAMILY TRANSPOSASE"/>
    <property type="match status" value="1"/>
</dbReference>
<keyword evidence="4 10" id="KW-0815">Transposition</keyword>
<evidence type="ECO:0000256" key="11">
    <source>
        <dbReference type="SAM" id="Phobius"/>
    </source>
</evidence>
<dbReference type="InterPro" id="IPR000515">
    <property type="entry name" value="MetI-like"/>
</dbReference>
<evidence type="ECO:0000256" key="3">
    <source>
        <dbReference type="ARBA" id="ARBA00010961"/>
    </source>
</evidence>
<comment type="function">
    <text evidence="1 10">Required for the transposition of the insertion element.</text>
</comment>
<organism evidence="13 14">
    <name type="scientific">Arthrobacter humicola</name>
    <dbReference type="NCBI Taxonomy" id="409291"/>
    <lineage>
        <taxon>Bacteria</taxon>
        <taxon>Bacillati</taxon>
        <taxon>Actinomycetota</taxon>
        <taxon>Actinomycetes</taxon>
        <taxon>Micrococcales</taxon>
        <taxon>Micrococcaceae</taxon>
        <taxon>Arthrobacter</taxon>
    </lineage>
</organism>
<keyword evidence="5 11" id="KW-0812">Transmembrane</keyword>
<comment type="subcellular location">
    <subcellularLocation>
        <location evidence="2">Membrane</location>
        <topology evidence="2">Multi-pass membrane protein</topology>
    </subcellularLocation>
</comment>
<evidence type="ECO:0000313" key="13">
    <source>
        <dbReference type="EMBL" id="GAA2130802.1"/>
    </source>
</evidence>
<accession>A0ABP5KE03</accession>
<evidence type="ECO:0000256" key="4">
    <source>
        <dbReference type="ARBA" id="ARBA00022578"/>
    </source>
</evidence>
<evidence type="ECO:0000256" key="2">
    <source>
        <dbReference type="ARBA" id="ARBA00004141"/>
    </source>
</evidence>
<evidence type="ECO:0000256" key="6">
    <source>
        <dbReference type="ARBA" id="ARBA00022989"/>
    </source>
</evidence>
<keyword evidence="14" id="KW-1185">Reference proteome</keyword>
<evidence type="ECO:0000259" key="12">
    <source>
        <dbReference type="PROSITE" id="PS50928"/>
    </source>
</evidence>
<keyword evidence="8 11" id="KW-0472">Membrane</keyword>
<keyword evidence="7 10" id="KW-0238">DNA-binding</keyword>
<protein>
    <recommendedName>
        <fullName evidence="10">Mutator family transposase</fullName>
    </recommendedName>
</protein>
<dbReference type="PROSITE" id="PS50928">
    <property type="entry name" value="ABC_TM1"/>
    <property type="match status" value="1"/>
</dbReference>
<evidence type="ECO:0000313" key="14">
    <source>
        <dbReference type="Proteomes" id="UP001500102"/>
    </source>
</evidence>
<dbReference type="Gene3D" id="1.10.3720.10">
    <property type="entry name" value="MetI-like"/>
    <property type="match status" value="1"/>
</dbReference>
<dbReference type="InterPro" id="IPR001207">
    <property type="entry name" value="Transposase_mutator"/>
</dbReference>
<dbReference type="SUPFAM" id="SSF161098">
    <property type="entry name" value="MetI-like"/>
    <property type="match status" value="1"/>
</dbReference>
<evidence type="ECO:0000256" key="9">
    <source>
        <dbReference type="ARBA" id="ARBA00023172"/>
    </source>
</evidence>
<keyword evidence="10" id="KW-0814">Transposable element</keyword>
<dbReference type="InterPro" id="IPR035906">
    <property type="entry name" value="MetI-like_sf"/>
</dbReference>
<dbReference type="PANTHER" id="PTHR33217">
    <property type="entry name" value="TRANSPOSASE FOR INSERTION SEQUENCE ELEMENT IS1081"/>
    <property type="match status" value="1"/>
</dbReference>
<dbReference type="Pfam" id="PF00872">
    <property type="entry name" value="Transposase_mut"/>
    <property type="match status" value="1"/>
</dbReference>
<proteinExistence type="inferred from homology"/>
<comment type="caution">
    <text evidence="13">The sequence shown here is derived from an EMBL/GenBank/DDBJ whole genome shotgun (WGS) entry which is preliminary data.</text>
</comment>
<evidence type="ECO:0000256" key="7">
    <source>
        <dbReference type="ARBA" id="ARBA00023125"/>
    </source>
</evidence>
<sequence>MSETMDPMATEMDQQELAQQLLAQAREQGIELVGPGGLLNRLTKNVLETALEAEMDEHLGYGKHDVVGRGSGNSRNGTRTKTVMTEIGPVEIDVPRDTESTFDPQIVKKRQRRLTGVDEIVLSLSAKGLTTGEIAAHFGEVFGARVSKDTISRITEKVIGEMTEWQNRPLDRVYPVVFMEAAFMAEIIRSALLSVDEGQNLAGRALGMSPAKVMLKVVLPQAIRIALPPTGNEFIGLVKFSSLASVISLQELLTTAQVGVNITFRYAEYYAAAIIYYLIIVSLLTLLQNYVEKKFLWTSRSKSKKPSTLEPIGQGVHA</sequence>
<feature type="transmembrane region" description="Helical" evidence="11">
    <location>
        <begin position="269"/>
        <end position="291"/>
    </location>
</feature>